<keyword evidence="1" id="KW-1133">Transmembrane helix</keyword>
<evidence type="ECO:0000256" key="1">
    <source>
        <dbReference type="SAM" id="Phobius"/>
    </source>
</evidence>
<protein>
    <submittedName>
        <fullName evidence="2">Uncharacterized protein</fullName>
    </submittedName>
</protein>
<reference evidence="2" key="1">
    <citation type="submission" date="2014-09" db="EMBL/GenBank/DDBJ databases">
        <authorList>
            <person name="Magalhaes I.L.F."/>
            <person name="Oliveira U."/>
            <person name="Santos F.R."/>
            <person name="Vidigal T.H.D.A."/>
            <person name="Brescovit A.D."/>
            <person name="Santos A.J."/>
        </authorList>
    </citation>
    <scope>NUCLEOTIDE SEQUENCE</scope>
    <source>
        <tissue evidence="2">Shoot tissue taken approximately 20 cm above the soil surface</tissue>
    </source>
</reference>
<sequence>MIAQRVALQLQNYNKHYSQLGYCSFSMIIIWWQLLLILGNCIISIVCLTGPIETTKS</sequence>
<reference evidence="2" key="2">
    <citation type="journal article" date="2015" name="Data Brief">
        <title>Shoot transcriptome of the giant reed, Arundo donax.</title>
        <authorList>
            <person name="Barrero R.A."/>
            <person name="Guerrero F.D."/>
            <person name="Moolhuijzen P."/>
            <person name="Goolsby J.A."/>
            <person name="Tidwell J."/>
            <person name="Bellgard S.E."/>
            <person name="Bellgard M.I."/>
        </authorList>
    </citation>
    <scope>NUCLEOTIDE SEQUENCE</scope>
    <source>
        <tissue evidence="2">Shoot tissue taken approximately 20 cm above the soil surface</tissue>
    </source>
</reference>
<dbReference type="EMBL" id="GBRH01278566">
    <property type="protein sequence ID" value="JAD19329.1"/>
    <property type="molecule type" value="Transcribed_RNA"/>
</dbReference>
<organism evidence="2">
    <name type="scientific">Arundo donax</name>
    <name type="common">Giant reed</name>
    <name type="synonym">Donax arundinaceus</name>
    <dbReference type="NCBI Taxonomy" id="35708"/>
    <lineage>
        <taxon>Eukaryota</taxon>
        <taxon>Viridiplantae</taxon>
        <taxon>Streptophyta</taxon>
        <taxon>Embryophyta</taxon>
        <taxon>Tracheophyta</taxon>
        <taxon>Spermatophyta</taxon>
        <taxon>Magnoliopsida</taxon>
        <taxon>Liliopsida</taxon>
        <taxon>Poales</taxon>
        <taxon>Poaceae</taxon>
        <taxon>PACMAD clade</taxon>
        <taxon>Arundinoideae</taxon>
        <taxon>Arundineae</taxon>
        <taxon>Arundo</taxon>
    </lineage>
</organism>
<accession>A0A0A8XZA0</accession>
<keyword evidence="1" id="KW-0812">Transmembrane</keyword>
<proteinExistence type="predicted"/>
<evidence type="ECO:0000313" key="2">
    <source>
        <dbReference type="EMBL" id="JAD19329.1"/>
    </source>
</evidence>
<name>A0A0A8XZA0_ARUDO</name>
<dbReference type="AlphaFoldDB" id="A0A0A8XZA0"/>
<keyword evidence="1" id="KW-0472">Membrane</keyword>
<feature type="transmembrane region" description="Helical" evidence="1">
    <location>
        <begin position="29"/>
        <end position="52"/>
    </location>
</feature>